<organism evidence="2 3">
    <name type="scientific">Gonapodya prolifera (strain JEL478)</name>
    <name type="common">Monoblepharis prolifera</name>
    <dbReference type="NCBI Taxonomy" id="1344416"/>
    <lineage>
        <taxon>Eukaryota</taxon>
        <taxon>Fungi</taxon>
        <taxon>Fungi incertae sedis</taxon>
        <taxon>Chytridiomycota</taxon>
        <taxon>Chytridiomycota incertae sedis</taxon>
        <taxon>Monoblepharidomycetes</taxon>
        <taxon>Monoblepharidales</taxon>
        <taxon>Gonapodyaceae</taxon>
        <taxon>Gonapodya</taxon>
    </lineage>
</organism>
<dbReference type="Proteomes" id="UP000070544">
    <property type="component" value="Unassembled WGS sequence"/>
</dbReference>
<sequence length="835" mass="92848">MANRPPVPIAGEGAEGTKTSSVSAFFNEFKTRSPGELKRDLGWKPHLPVVIMPGFMSSGLQVHESEVRPGWIDSRVWLSIEKLGLGVDFNEVFSRSKPPSTTSSAASSTIHLDSAAATPSAKKRDAMTILRSFVADIGDTFNDDDDNEDNDTSHTSLAQESQGHPEDQNVRTMSRMWLRHVGLDPSCVDDPKSQEHGGDGRIRVEPIEGLDGVNFLQPGALTATATYVFAPVIAELRNLGYTEKNLAGAPYDWRYPPQYCQKNDQYFTKTVKTIEDLKKNNDGLPVVILAHSMGNRMVGYFCNWVSNQEGLGVKWLQEHVHSIYAAGPPTMGSSKSVRSVVTGDSMGLPFLNREECIWFARHLGSPPFLFPTDGWDILSPIFKDRKIAFTRVESYFTVTIHSVSFIKDVPASLPQPGKKINVRINWRGRTDDHTTGAVLRQSQDNEKADAADADTIVTWNERFQLPLKPPGKIDRDITTILSLETREEDLRGVVAGDLRARVHIDLTERLLAVFDRPETLPSGQEAMFMNQERIDIFSEPDTLLNMEWRKKHPEANSDGRPIKVGSILLSASFTPDTYDEKDPNIHMGWSQKGQGKLAYRALTIPEVLRADGAVVTARLQEDLEKDPFYGVVPKTQSPDAKPEAAHAANDFVCTRPPPGVKKVHLVYGSGRQTEVGFVLRRRTTRIDLGPHKVPWMLYKLDADVRVPGFACSKGVIFEDRNTPQNDPETGQLKKSGDGTVAYASLRHIVNWRKEGVEVTTVELPGAEHRAMLNEVKFLEDLVTYVALKPEQELDIQYSKAEQLAQDVAKMKVGVEQAKQKVGKALGSVKDFFGKK</sequence>
<dbReference type="GO" id="GO:0008374">
    <property type="term" value="F:O-acyltransferase activity"/>
    <property type="evidence" value="ECO:0007669"/>
    <property type="project" value="InterPro"/>
</dbReference>
<dbReference type="AlphaFoldDB" id="A0A139AZ47"/>
<protein>
    <recommendedName>
        <fullName evidence="4">Lecithin:cholesterol acyltransferase</fullName>
    </recommendedName>
</protein>
<feature type="compositionally biased region" description="Low complexity" evidence="1">
    <location>
        <begin position="100"/>
        <end position="109"/>
    </location>
</feature>
<feature type="compositionally biased region" description="Polar residues" evidence="1">
    <location>
        <begin position="153"/>
        <end position="162"/>
    </location>
</feature>
<dbReference type="EMBL" id="KQ965732">
    <property type="protein sequence ID" value="KXS21833.1"/>
    <property type="molecule type" value="Genomic_DNA"/>
</dbReference>
<gene>
    <name evidence="2" type="ORF">M427DRAFT_151099</name>
</gene>
<dbReference type="Gene3D" id="3.40.50.1820">
    <property type="entry name" value="alpha/beta hydrolase"/>
    <property type="match status" value="1"/>
</dbReference>
<keyword evidence="3" id="KW-1185">Reference proteome</keyword>
<name>A0A139AZ47_GONPJ</name>
<dbReference type="InterPro" id="IPR029058">
    <property type="entry name" value="AB_hydrolase_fold"/>
</dbReference>
<dbReference type="InterPro" id="IPR003386">
    <property type="entry name" value="LACT/PDAT_acylTrfase"/>
</dbReference>
<dbReference type="Pfam" id="PF02450">
    <property type="entry name" value="LCAT"/>
    <property type="match status" value="1"/>
</dbReference>
<feature type="compositionally biased region" description="Acidic residues" evidence="1">
    <location>
        <begin position="141"/>
        <end position="150"/>
    </location>
</feature>
<dbReference type="PANTHER" id="PTHR11440">
    <property type="entry name" value="LECITHIN-CHOLESTEROL ACYLTRANSFERASE-RELATED"/>
    <property type="match status" value="1"/>
</dbReference>
<evidence type="ECO:0000313" key="3">
    <source>
        <dbReference type="Proteomes" id="UP000070544"/>
    </source>
</evidence>
<feature type="region of interest" description="Disordered" evidence="1">
    <location>
        <begin position="95"/>
        <end position="118"/>
    </location>
</feature>
<dbReference type="STRING" id="1344416.A0A139AZ47"/>
<evidence type="ECO:0000256" key="1">
    <source>
        <dbReference type="SAM" id="MobiDB-lite"/>
    </source>
</evidence>
<reference evidence="2 3" key="1">
    <citation type="journal article" date="2015" name="Genome Biol. Evol.">
        <title>Phylogenomic analyses indicate that early fungi evolved digesting cell walls of algal ancestors of land plants.</title>
        <authorList>
            <person name="Chang Y."/>
            <person name="Wang S."/>
            <person name="Sekimoto S."/>
            <person name="Aerts A.L."/>
            <person name="Choi C."/>
            <person name="Clum A."/>
            <person name="LaButti K.M."/>
            <person name="Lindquist E.A."/>
            <person name="Yee Ngan C."/>
            <person name="Ohm R.A."/>
            <person name="Salamov A.A."/>
            <person name="Grigoriev I.V."/>
            <person name="Spatafora J.W."/>
            <person name="Berbee M.L."/>
        </authorList>
    </citation>
    <scope>NUCLEOTIDE SEQUENCE [LARGE SCALE GENOMIC DNA]</scope>
    <source>
        <strain evidence="2 3">JEL478</strain>
    </source>
</reference>
<evidence type="ECO:0000313" key="2">
    <source>
        <dbReference type="EMBL" id="KXS21833.1"/>
    </source>
</evidence>
<evidence type="ECO:0008006" key="4">
    <source>
        <dbReference type="Google" id="ProtNLM"/>
    </source>
</evidence>
<dbReference type="SUPFAM" id="SSF53474">
    <property type="entry name" value="alpha/beta-Hydrolases"/>
    <property type="match status" value="1"/>
</dbReference>
<accession>A0A139AZ47</accession>
<dbReference type="GO" id="GO:0006629">
    <property type="term" value="P:lipid metabolic process"/>
    <property type="evidence" value="ECO:0007669"/>
    <property type="project" value="InterPro"/>
</dbReference>
<feature type="region of interest" description="Disordered" evidence="1">
    <location>
        <begin position="140"/>
        <end position="169"/>
    </location>
</feature>
<dbReference type="OrthoDB" id="190846at2759"/>
<proteinExistence type="predicted"/>